<protein>
    <recommendedName>
        <fullName evidence="4">START domain-containing protein</fullName>
    </recommendedName>
</protein>
<dbReference type="PANTHER" id="PTHR13510:SF44">
    <property type="entry name" value="RABENOSYN-5"/>
    <property type="match status" value="1"/>
</dbReference>
<evidence type="ECO:0000256" key="1">
    <source>
        <dbReference type="SAM" id="MobiDB-lite"/>
    </source>
</evidence>
<gene>
    <name evidence="2" type="ORF">PM001_LOCUS20271</name>
</gene>
<dbReference type="InterPro" id="IPR052727">
    <property type="entry name" value="Rab4/Rab5_effector"/>
</dbReference>
<dbReference type="EMBL" id="CAKLBY020000221">
    <property type="protein sequence ID" value="CAK7935121.1"/>
    <property type="molecule type" value="Genomic_DNA"/>
</dbReference>
<reference evidence="2" key="1">
    <citation type="submission" date="2024-01" db="EMBL/GenBank/DDBJ databases">
        <authorList>
            <person name="Webb A."/>
        </authorList>
    </citation>
    <scope>NUCLEOTIDE SEQUENCE</scope>
    <source>
        <strain evidence="2">Pm1</strain>
    </source>
</reference>
<evidence type="ECO:0000313" key="2">
    <source>
        <dbReference type="EMBL" id="CAK7935121.1"/>
    </source>
</evidence>
<accession>A0AAV1UKF3</accession>
<proteinExistence type="predicted"/>
<evidence type="ECO:0008006" key="4">
    <source>
        <dbReference type="Google" id="ProtNLM"/>
    </source>
</evidence>
<dbReference type="Proteomes" id="UP001162060">
    <property type="component" value="Unassembled WGS sequence"/>
</dbReference>
<sequence length="697" mass="76923">MADVDRLATSHGLVSALTMEPDDSLATPRDSLASDVTSARLRHYHQACAAKLETTLQLLRECQERDRRSRQRASRNPLSARDLGRPEGLQVTGRGLFPARSARQWKLLRESSDIQVYRLKATRRRERTSTVQAVGTVHGSLHDVMNGLYADSTRTARVLEMLLSPRSLDARVLHVDKSSTESKPFQFSGIVWMAQKLPGLGLCRHRDFVCFKKMDLIKDDVGEEMGYLVLHSIDPLANDHATSAVSARAHTGATWPPHYQTQCSSSSSSMKSGRSTDVVRGFISLAIVFKRLADDRVAMFAHGQFNSSGRLPPILGDHCIAEWLTSMANTVQSGQAKNLSVLLAGQRQGTSDHVSSRERCGVCARALFIWNAPRNCRGCWKPCCRTCRVTKPIFCAHSHPNGISATGGPCTETFCLACVCEVIPSVATINARLLKRLAKKRKRVPTFFRPTITASSITDGSIPRHQYESVAASEQAERLLAAAEISSISALSSRESEKHQQHRLSVSTRPKKRASVQSVEVADREEPNGESGVLDVASMMLEVLEHYQVRRGSTTSVTSGMSSSNAGTSLRSFTSADLSSTSTNYFTSLQLGRYPSGNSLLTHNQSFRQHVPAFTTTRHAQVPLERRRSTTGQAQSSFWLPRQSTLVKKAKDSSPPPLDEEYYQRLLQTYLRHTYSNRSLASALSHSSFGGKPMVIP</sequence>
<dbReference type="PANTHER" id="PTHR13510">
    <property type="entry name" value="FYVE-FINGER-CONTAINING RAB5 EFFECTOR PROTEIN RABENOSYN-5-RELATED"/>
    <property type="match status" value="1"/>
</dbReference>
<dbReference type="CDD" id="cd00065">
    <property type="entry name" value="FYVE_like_SF"/>
    <property type="match status" value="1"/>
</dbReference>
<dbReference type="AlphaFoldDB" id="A0AAV1UKF3"/>
<name>A0AAV1UKF3_9STRA</name>
<dbReference type="Gene3D" id="3.30.530.20">
    <property type="match status" value="1"/>
</dbReference>
<evidence type="ECO:0000313" key="3">
    <source>
        <dbReference type="Proteomes" id="UP001162060"/>
    </source>
</evidence>
<dbReference type="InterPro" id="IPR023393">
    <property type="entry name" value="START-like_dom_sf"/>
</dbReference>
<feature type="region of interest" description="Disordered" evidence="1">
    <location>
        <begin position="65"/>
        <end position="92"/>
    </location>
</feature>
<comment type="caution">
    <text evidence="2">The sequence shown here is derived from an EMBL/GenBank/DDBJ whole genome shotgun (WGS) entry which is preliminary data.</text>
</comment>
<feature type="region of interest" description="Disordered" evidence="1">
    <location>
        <begin position="491"/>
        <end position="530"/>
    </location>
</feature>
<organism evidence="2 3">
    <name type="scientific">Peronospora matthiolae</name>
    <dbReference type="NCBI Taxonomy" id="2874970"/>
    <lineage>
        <taxon>Eukaryota</taxon>
        <taxon>Sar</taxon>
        <taxon>Stramenopiles</taxon>
        <taxon>Oomycota</taxon>
        <taxon>Peronosporomycetes</taxon>
        <taxon>Peronosporales</taxon>
        <taxon>Peronosporaceae</taxon>
        <taxon>Peronospora</taxon>
    </lineage>
</organism>